<keyword evidence="2" id="KW-1185">Reference proteome</keyword>
<comment type="caution">
    <text evidence="1">The sequence shown here is derived from an EMBL/GenBank/DDBJ whole genome shotgun (WGS) entry which is preliminary data.</text>
</comment>
<reference evidence="1" key="1">
    <citation type="submission" date="2021-05" db="EMBL/GenBank/DDBJ databases">
        <authorList>
            <person name="Pan Q."/>
            <person name="Jouanno E."/>
            <person name="Zahm M."/>
            <person name="Klopp C."/>
            <person name="Cabau C."/>
            <person name="Louis A."/>
            <person name="Berthelot C."/>
            <person name="Parey E."/>
            <person name="Roest Crollius H."/>
            <person name="Montfort J."/>
            <person name="Robinson-Rechavi M."/>
            <person name="Bouchez O."/>
            <person name="Lampietro C."/>
            <person name="Lopez Roques C."/>
            <person name="Donnadieu C."/>
            <person name="Postlethwait J."/>
            <person name="Bobe J."/>
            <person name="Dillon D."/>
            <person name="Chandos A."/>
            <person name="von Hippel F."/>
            <person name="Guiguen Y."/>
        </authorList>
    </citation>
    <scope>NUCLEOTIDE SEQUENCE</scope>
    <source>
        <strain evidence="1">YG-Jan2019</strain>
    </source>
</reference>
<protein>
    <submittedName>
        <fullName evidence="1">Uncharacterized protein</fullName>
    </submittedName>
</protein>
<name>A0ACC2G8L6_DALPE</name>
<organism evidence="1 2">
    <name type="scientific">Dallia pectoralis</name>
    <name type="common">Alaska blackfish</name>
    <dbReference type="NCBI Taxonomy" id="75939"/>
    <lineage>
        <taxon>Eukaryota</taxon>
        <taxon>Metazoa</taxon>
        <taxon>Chordata</taxon>
        <taxon>Craniata</taxon>
        <taxon>Vertebrata</taxon>
        <taxon>Euteleostomi</taxon>
        <taxon>Actinopterygii</taxon>
        <taxon>Neopterygii</taxon>
        <taxon>Teleostei</taxon>
        <taxon>Protacanthopterygii</taxon>
        <taxon>Esociformes</taxon>
        <taxon>Umbridae</taxon>
        <taxon>Dallia</taxon>
    </lineage>
</organism>
<evidence type="ECO:0000313" key="2">
    <source>
        <dbReference type="Proteomes" id="UP001157502"/>
    </source>
</evidence>
<accession>A0ACC2G8L6</accession>
<proteinExistence type="predicted"/>
<sequence length="657" mass="73357">MDMPEYSEGFDKDEGGEVPGVKVTWKGKNERKRIRKDGESISDGDDKRSAERKGRDNGREQVEEWKVMVVFSEPTRKVMHPIALSKAIKAEVGPVRDAMCVGYGRVLIFGVNMCQQEKLMELTSLNGANVKCHVPGGRAKIRGVITGVPLDVSMEEFKKEVKGGRVVEAKRMTNKNKGNGEESPTVLVEFEGHLPSRVCLGCVSYYVREFVPAPLRCFKCQRMGHVASVCKGQCRCAKCGGPHEYGKCEPQAKVRCCNCGGEHSAAYGGCSVQRKEAEVQRYKIVNKVTYAEAVRKSQGSGREEVTRVQEQPGLITRRVEGDVVEGGDKKWFHAVRKDRIEGGGGGCATFVKDGLAYRVVEVKDAECVGIEVCRNEGSIVVLNFYNPCKPLSAEKMEGIGRCEWRVMRDSTVGSDHYPIVGRFEVGVCMESRGHVKRWCFEKADWDKFQYLCEREGRELTLEGSVNECAQELTSMLVAAAEVAIPVSKGGGRRRVVPWWTDECSKRVRERDKAFRALRRSMSDTKVLEYQCRRAEARRTVKRAKRDAWREFCSTIGRGTDIGRVWKMFRKMLGKGGNAEIPVLVVGDAIAMTGKEKADALGVAFAKVHSGDHLCEESKRRRCEMLKQKGDVLLKKVGTGEVMDAEFTRFELTRALVG</sequence>
<dbReference type="EMBL" id="CM055743">
    <property type="protein sequence ID" value="KAJ8000103.1"/>
    <property type="molecule type" value="Genomic_DNA"/>
</dbReference>
<gene>
    <name evidence="1" type="ORF">DPEC_G00201370</name>
</gene>
<evidence type="ECO:0000313" key="1">
    <source>
        <dbReference type="EMBL" id="KAJ8000103.1"/>
    </source>
</evidence>
<dbReference type="Proteomes" id="UP001157502">
    <property type="component" value="Chromosome 16"/>
</dbReference>